<evidence type="ECO:0000313" key="6">
    <source>
        <dbReference type="Proteomes" id="UP000715441"/>
    </source>
</evidence>
<feature type="compositionally biased region" description="Low complexity" evidence="1">
    <location>
        <begin position="180"/>
        <end position="190"/>
    </location>
</feature>
<evidence type="ECO:0000259" key="4">
    <source>
        <dbReference type="Pfam" id="PF07987"/>
    </source>
</evidence>
<organism evidence="5 6">
    <name type="scientific">Amycolatopsis acididurans</name>
    <dbReference type="NCBI Taxonomy" id="2724524"/>
    <lineage>
        <taxon>Bacteria</taxon>
        <taxon>Bacillati</taxon>
        <taxon>Actinomycetota</taxon>
        <taxon>Actinomycetes</taxon>
        <taxon>Pseudonocardiales</taxon>
        <taxon>Pseudonocardiaceae</taxon>
        <taxon>Amycolatopsis</taxon>
    </lineage>
</organism>
<reference evidence="5 6" key="1">
    <citation type="submission" date="2020-04" db="EMBL/GenBank/DDBJ databases">
        <title>Novel species.</title>
        <authorList>
            <person name="Teo W.F.A."/>
            <person name="Lipun K."/>
            <person name="Srisuk N."/>
            <person name="Duangmal K."/>
        </authorList>
    </citation>
    <scope>NUCLEOTIDE SEQUENCE [LARGE SCALE GENOMIC DNA]</scope>
    <source>
        <strain evidence="5 6">K13G38</strain>
    </source>
</reference>
<feature type="domain" description="YncI copper-binding" evidence="4">
    <location>
        <begin position="33"/>
        <end position="171"/>
    </location>
</feature>
<sequence length="269" mass="28180">MPNRPQRLVRAVTVLLTAAIGVLLVAPPAMARVDIVPDHATGGDTETFAFRLANERQDTTSTKLELVFPQDPPIAYAQIDPFPGWTMSITPRPLNPPVKVGDHVVDQVVGSIVIQGGAVPPHQFKQFQITLGPLPRDGRLVFQSIQTFANGDVERLTTPPTPGQTTPAAPVITIGSDTGAAAAAPQSAAANQGDAPSALAIPGDSNETASSVSSSALPLTLLWVALGLAILIIAAVAFRARKRSRTVTPTDAGDIEEAQDIEAEEVSNR</sequence>
<evidence type="ECO:0000256" key="1">
    <source>
        <dbReference type="SAM" id="MobiDB-lite"/>
    </source>
</evidence>
<dbReference type="RefSeq" id="WP_168521204.1">
    <property type="nucleotide sequence ID" value="NZ_JAAXLS010000044.1"/>
</dbReference>
<feature type="transmembrane region" description="Helical" evidence="2">
    <location>
        <begin position="216"/>
        <end position="238"/>
    </location>
</feature>
<keyword evidence="2" id="KW-0812">Transmembrane</keyword>
<feature type="signal peptide" evidence="3">
    <location>
        <begin position="1"/>
        <end position="31"/>
    </location>
</feature>
<feature type="region of interest" description="Disordered" evidence="1">
    <location>
        <begin position="245"/>
        <end position="269"/>
    </location>
</feature>
<dbReference type="InterPro" id="IPR038507">
    <property type="entry name" value="YcnI-like_sf"/>
</dbReference>
<dbReference type="InterPro" id="IPR012533">
    <property type="entry name" value="YcnI-copper_dom"/>
</dbReference>
<keyword evidence="2" id="KW-0472">Membrane</keyword>
<dbReference type="Pfam" id="PF07987">
    <property type="entry name" value="DUF1775"/>
    <property type="match status" value="1"/>
</dbReference>
<evidence type="ECO:0000313" key="5">
    <source>
        <dbReference type="EMBL" id="NKQ57895.1"/>
    </source>
</evidence>
<dbReference type="Gene3D" id="2.60.40.2230">
    <property type="entry name" value="Uncharacterised protein YcnI-like PF07987, DUF1775"/>
    <property type="match status" value="1"/>
</dbReference>
<evidence type="ECO:0000256" key="3">
    <source>
        <dbReference type="SAM" id="SignalP"/>
    </source>
</evidence>
<keyword evidence="2" id="KW-1133">Transmembrane helix</keyword>
<dbReference type="Proteomes" id="UP000715441">
    <property type="component" value="Unassembled WGS sequence"/>
</dbReference>
<accession>A0ABX1JHK0</accession>
<feature type="compositionally biased region" description="Acidic residues" evidence="1">
    <location>
        <begin position="253"/>
        <end position="269"/>
    </location>
</feature>
<feature type="region of interest" description="Disordered" evidence="1">
    <location>
        <begin position="152"/>
        <end position="207"/>
    </location>
</feature>
<name>A0ABX1JHK0_9PSEU</name>
<gene>
    <name evidence="5" type="ORF">HFP15_34045</name>
</gene>
<evidence type="ECO:0000256" key="2">
    <source>
        <dbReference type="SAM" id="Phobius"/>
    </source>
</evidence>
<keyword evidence="3" id="KW-0732">Signal</keyword>
<keyword evidence="6" id="KW-1185">Reference proteome</keyword>
<feature type="chain" id="PRO_5045421747" evidence="3">
    <location>
        <begin position="32"/>
        <end position="269"/>
    </location>
</feature>
<proteinExistence type="predicted"/>
<comment type="caution">
    <text evidence="5">The sequence shown here is derived from an EMBL/GenBank/DDBJ whole genome shotgun (WGS) entry which is preliminary data.</text>
</comment>
<protein>
    <submittedName>
        <fullName evidence="5">DUF1775 domain-containing protein</fullName>
    </submittedName>
</protein>
<dbReference type="EMBL" id="JAAXLS010000044">
    <property type="protein sequence ID" value="NKQ57895.1"/>
    <property type="molecule type" value="Genomic_DNA"/>
</dbReference>